<keyword evidence="2" id="KW-0472">Membrane</keyword>
<dbReference type="Pfam" id="PF13717">
    <property type="entry name" value="Zn_ribbon_4"/>
    <property type="match status" value="1"/>
</dbReference>
<dbReference type="Proteomes" id="UP000592216">
    <property type="component" value="Unassembled WGS sequence"/>
</dbReference>
<organism evidence="4 5">
    <name type="scientific">Donghicola mangrovi</name>
    <dbReference type="NCBI Taxonomy" id="2729614"/>
    <lineage>
        <taxon>Bacteria</taxon>
        <taxon>Pseudomonadati</taxon>
        <taxon>Pseudomonadota</taxon>
        <taxon>Alphaproteobacteria</taxon>
        <taxon>Rhodobacterales</taxon>
        <taxon>Roseobacteraceae</taxon>
        <taxon>Donghicola</taxon>
    </lineage>
</organism>
<dbReference type="NCBIfam" id="TIGR02098">
    <property type="entry name" value="MJ0042_CXXC"/>
    <property type="match status" value="1"/>
</dbReference>
<gene>
    <name evidence="4" type="ORF">HJ536_00560</name>
</gene>
<accession>A0A850PYC8</accession>
<feature type="region of interest" description="Disordered" evidence="1">
    <location>
        <begin position="45"/>
        <end position="89"/>
    </location>
</feature>
<evidence type="ECO:0000313" key="4">
    <source>
        <dbReference type="EMBL" id="NVO21836.1"/>
    </source>
</evidence>
<protein>
    <submittedName>
        <fullName evidence="4">Thioredoxin</fullName>
    </submittedName>
</protein>
<dbReference type="AlphaFoldDB" id="A0A850PYC8"/>
<dbReference type="EMBL" id="JABCJE010000001">
    <property type="protein sequence ID" value="NVO21836.1"/>
    <property type="molecule type" value="Genomic_DNA"/>
</dbReference>
<evidence type="ECO:0000259" key="3">
    <source>
        <dbReference type="Pfam" id="PF13717"/>
    </source>
</evidence>
<dbReference type="RefSeq" id="WP_177156333.1">
    <property type="nucleotide sequence ID" value="NZ_JABCJE010000001.1"/>
</dbReference>
<reference evidence="4 5" key="1">
    <citation type="submission" date="2020-04" db="EMBL/GenBank/DDBJ databases">
        <title>Donghicola sp., a member of the Rhodobacteraceae family isolated from mangrove forest in Thailand.</title>
        <authorList>
            <person name="Charoenyingcharoen P."/>
            <person name="Yukphan P."/>
        </authorList>
    </citation>
    <scope>NUCLEOTIDE SEQUENCE [LARGE SCALE GENOMIC DNA]</scope>
    <source>
        <strain evidence="4 5">B5-SW-15</strain>
    </source>
</reference>
<sequence>MRLTCPNCDAQYEVPDNVIPDDGRDVQCSNCAHTWFQMPADWQADDSIPADDEIPLDMADFAEEPEDSPEDDTEVDENDLSPEEFLDRLEQEETTEIDVPMDAAMGATAAGGLPRRELDPMVREVLRQEAEYEAERRARADAGLESQPELGLDQPVRKRIIPADIPSLREKEAKEAAMVAEAADANPEPEHKSRRDLLPDVEDINSTLRKREVRSVRTPGELMEDPEEVAQRGFRSGFFLSLIFALLFAMFYVKADALSQSLPSAAPALASYVESVDSVRVWLDTKVRGAAGWLDGFSSEAKEG</sequence>
<dbReference type="InterPro" id="IPR011723">
    <property type="entry name" value="Znf/thioredoxin_put"/>
</dbReference>
<name>A0A850PYC8_9RHOB</name>
<keyword evidence="2" id="KW-1133">Transmembrane helix</keyword>
<proteinExistence type="predicted"/>
<feature type="domain" description="Zinc finger/thioredoxin putative" evidence="3">
    <location>
        <begin position="1"/>
        <end position="36"/>
    </location>
</feature>
<keyword evidence="2" id="KW-0812">Transmembrane</keyword>
<feature type="transmembrane region" description="Helical" evidence="2">
    <location>
        <begin position="233"/>
        <end position="253"/>
    </location>
</feature>
<feature type="compositionally biased region" description="Acidic residues" evidence="1">
    <location>
        <begin position="48"/>
        <end position="84"/>
    </location>
</feature>
<evidence type="ECO:0000256" key="2">
    <source>
        <dbReference type="SAM" id="Phobius"/>
    </source>
</evidence>
<evidence type="ECO:0000256" key="1">
    <source>
        <dbReference type="SAM" id="MobiDB-lite"/>
    </source>
</evidence>
<comment type="caution">
    <text evidence="4">The sequence shown here is derived from an EMBL/GenBank/DDBJ whole genome shotgun (WGS) entry which is preliminary data.</text>
</comment>
<evidence type="ECO:0000313" key="5">
    <source>
        <dbReference type="Proteomes" id="UP000592216"/>
    </source>
</evidence>